<dbReference type="AlphaFoldDB" id="A0AAV4UFB3"/>
<gene>
    <name evidence="1" type="ORF">CEXT_481981</name>
</gene>
<name>A0AAV4UFB3_CAEEX</name>
<sequence length="171" mass="19451">MLKPSRLWCKTAGAPVFRRASHQYDPGKTGTISPRYLLNVEKKKKKNWIDIFSIALECRRRRTGSSIVSIPCDEETVYRNPSKMTSRQSPLQAVIEMDAKLLDVSLKLSATRINLYSFYMSTRKKNGLTSSSYQISPFSHVSIPCDEETVYSNPSKKASRERQVKSLLLQG</sequence>
<accession>A0AAV4UFB3</accession>
<organism evidence="1 2">
    <name type="scientific">Caerostris extrusa</name>
    <name type="common">Bark spider</name>
    <name type="synonym">Caerostris bankana</name>
    <dbReference type="NCBI Taxonomy" id="172846"/>
    <lineage>
        <taxon>Eukaryota</taxon>
        <taxon>Metazoa</taxon>
        <taxon>Ecdysozoa</taxon>
        <taxon>Arthropoda</taxon>
        <taxon>Chelicerata</taxon>
        <taxon>Arachnida</taxon>
        <taxon>Araneae</taxon>
        <taxon>Araneomorphae</taxon>
        <taxon>Entelegynae</taxon>
        <taxon>Araneoidea</taxon>
        <taxon>Araneidae</taxon>
        <taxon>Caerostris</taxon>
    </lineage>
</organism>
<evidence type="ECO:0000313" key="2">
    <source>
        <dbReference type="Proteomes" id="UP001054945"/>
    </source>
</evidence>
<dbReference type="EMBL" id="BPLR01012761">
    <property type="protein sequence ID" value="GIY56374.1"/>
    <property type="molecule type" value="Genomic_DNA"/>
</dbReference>
<protein>
    <submittedName>
        <fullName evidence="1">Uncharacterized protein</fullName>
    </submittedName>
</protein>
<keyword evidence="2" id="KW-1185">Reference proteome</keyword>
<evidence type="ECO:0000313" key="1">
    <source>
        <dbReference type="EMBL" id="GIY56374.1"/>
    </source>
</evidence>
<reference evidence="1 2" key="1">
    <citation type="submission" date="2021-06" db="EMBL/GenBank/DDBJ databases">
        <title>Caerostris extrusa draft genome.</title>
        <authorList>
            <person name="Kono N."/>
            <person name="Arakawa K."/>
        </authorList>
    </citation>
    <scope>NUCLEOTIDE SEQUENCE [LARGE SCALE GENOMIC DNA]</scope>
</reference>
<proteinExistence type="predicted"/>
<dbReference type="Proteomes" id="UP001054945">
    <property type="component" value="Unassembled WGS sequence"/>
</dbReference>
<comment type="caution">
    <text evidence="1">The sequence shown here is derived from an EMBL/GenBank/DDBJ whole genome shotgun (WGS) entry which is preliminary data.</text>
</comment>